<protein>
    <recommendedName>
        <fullName evidence="3">Large ribosomal subunit protein bL31B</fullName>
    </recommendedName>
</protein>
<dbReference type="GO" id="GO:1990904">
    <property type="term" value="C:ribonucleoprotein complex"/>
    <property type="evidence" value="ECO:0007669"/>
    <property type="project" value="UniProtKB-KW"/>
</dbReference>
<dbReference type="AlphaFoldDB" id="A0A1R0KSZ7"/>
<dbReference type="PANTHER" id="PTHR33280">
    <property type="entry name" value="50S RIBOSOMAL PROTEIN L31, CHLOROPLASTIC"/>
    <property type="match status" value="1"/>
</dbReference>
<evidence type="ECO:0000313" key="5">
    <source>
        <dbReference type="Proteomes" id="UP000187486"/>
    </source>
</evidence>
<dbReference type="GO" id="GO:0005840">
    <property type="term" value="C:ribosome"/>
    <property type="evidence" value="ECO:0007669"/>
    <property type="project" value="UniProtKB-KW"/>
</dbReference>
<dbReference type="Proteomes" id="UP000187486">
    <property type="component" value="Unassembled WGS sequence"/>
</dbReference>
<name>A0A1R0KSZ7_9PSEU</name>
<accession>A0A1R0KSZ7</accession>
<dbReference type="HAMAP" id="MF_00502">
    <property type="entry name" value="Ribosomal_bL31_2"/>
    <property type="match status" value="1"/>
</dbReference>
<dbReference type="InterPro" id="IPR034704">
    <property type="entry name" value="Ribosomal_bL28/bL31-like_sf"/>
</dbReference>
<reference evidence="4 5" key="1">
    <citation type="submission" date="2016-01" db="EMBL/GenBank/DDBJ databases">
        <title>Amycolatopsis coloradensis genome sequencing and assembly.</title>
        <authorList>
            <person name="Mayilraj S."/>
        </authorList>
    </citation>
    <scope>NUCLEOTIDE SEQUENCE [LARGE SCALE GENOMIC DNA]</scope>
    <source>
        <strain evidence="4 5">DSM 44225</strain>
    </source>
</reference>
<dbReference type="SUPFAM" id="SSF143800">
    <property type="entry name" value="L28p-like"/>
    <property type="match status" value="1"/>
</dbReference>
<dbReference type="InterPro" id="IPR027493">
    <property type="entry name" value="Ribosomal_bL31_B"/>
</dbReference>
<dbReference type="PROSITE" id="PS01143">
    <property type="entry name" value="RIBOSOMAL_L31"/>
    <property type="match status" value="1"/>
</dbReference>
<evidence type="ECO:0000256" key="3">
    <source>
        <dbReference type="HAMAP-Rule" id="MF_00502"/>
    </source>
</evidence>
<dbReference type="NCBIfam" id="NF002462">
    <property type="entry name" value="PRK01678.1"/>
    <property type="match status" value="1"/>
</dbReference>
<keyword evidence="2 3" id="KW-0687">Ribonucleoprotein</keyword>
<keyword evidence="5" id="KW-1185">Reference proteome</keyword>
<proteinExistence type="inferred from homology"/>
<dbReference type="PRINTS" id="PR01249">
    <property type="entry name" value="RIBOSOMALL31"/>
</dbReference>
<comment type="similarity">
    <text evidence="3">Belongs to the bacterial ribosomal protein bL31 family. Type B subfamily.</text>
</comment>
<dbReference type="InterPro" id="IPR002150">
    <property type="entry name" value="Ribosomal_bL31"/>
</dbReference>
<keyword evidence="1 3" id="KW-0689">Ribosomal protein</keyword>
<dbReference type="NCBIfam" id="TIGR00105">
    <property type="entry name" value="L31"/>
    <property type="match status" value="1"/>
</dbReference>
<dbReference type="Pfam" id="PF01197">
    <property type="entry name" value="Ribosomal_L31"/>
    <property type="match status" value="1"/>
</dbReference>
<organism evidence="4 5">
    <name type="scientific">Amycolatopsis coloradensis</name>
    <dbReference type="NCBI Taxonomy" id="76021"/>
    <lineage>
        <taxon>Bacteria</taxon>
        <taxon>Bacillati</taxon>
        <taxon>Actinomycetota</taxon>
        <taxon>Actinomycetes</taxon>
        <taxon>Pseudonocardiales</taxon>
        <taxon>Pseudonocardiaceae</taxon>
        <taxon>Amycolatopsis</taxon>
    </lineage>
</organism>
<dbReference type="InterPro" id="IPR042105">
    <property type="entry name" value="Ribosomal_bL31_sf"/>
</dbReference>
<dbReference type="GO" id="GO:0006412">
    <property type="term" value="P:translation"/>
    <property type="evidence" value="ECO:0007669"/>
    <property type="project" value="UniProtKB-UniRule"/>
</dbReference>
<gene>
    <name evidence="3" type="primary">rpmE2</name>
    <name evidence="4" type="ORF">BS329_17640</name>
</gene>
<dbReference type="EMBL" id="MQUQ01000009">
    <property type="protein sequence ID" value="OLZ51070.1"/>
    <property type="molecule type" value="Genomic_DNA"/>
</dbReference>
<dbReference type="OrthoDB" id="9803251at2"/>
<dbReference type="Gene3D" id="4.10.830.30">
    <property type="entry name" value="Ribosomal protein L31"/>
    <property type="match status" value="1"/>
</dbReference>
<sequence>MKPGIHPGYHPVVFKDLSTGDAFLTRSTATSEQTIEWSDGNTYPVVNVEISSWSHPFWTGNQRIMDSAGQVEKFHRRYGRRGGVK</sequence>
<dbReference type="GO" id="GO:0003735">
    <property type="term" value="F:structural constituent of ribosome"/>
    <property type="evidence" value="ECO:0007669"/>
    <property type="project" value="InterPro"/>
</dbReference>
<comment type="caution">
    <text evidence="4">The sequence shown here is derived from an EMBL/GenBank/DDBJ whole genome shotgun (WGS) entry which is preliminary data.</text>
</comment>
<dbReference type="STRING" id="76021.BS329_17640"/>
<evidence type="ECO:0000313" key="4">
    <source>
        <dbReference type="EMBL" id="OLZ51070.1"/>
    </source>
</evidence>
<dbReference type="RefSeq" id="WP_076162110.1">
    <property type="nucleotide sequence ID" value="NZ_JBEZVB010000054.1"/>
</dbReference>
<evidence type="ECO:0000256" key="2">
    <source>
        <dbReference type="ARBA" id="ARBA00023274"/>
    </source>
</evidence>
<evidence type="ECO:0000256" key="1">
    <source>
        <dbReference type="ARBA" id="ARBA00022980"/>
    </source>
</evidence>
<dbReference type="PANTHER" id="PTHR33280:SF1">
    <property type="entry name" value="LARGE RIBOSOMAL SUBUNIT PROTEIN BL31C"/>
    <property type="match status" value="1"/>
</dbReference>
<comment type="subunit">
    <text evidence="3">Part of the 50S ribosomal subunit.</text>
</comment>